<feature type="region of interest" description="Disordered" evidence="1">
    <location>
        <begin position="104"/>
        <end position="129"/>
    </location>
</feature>
<proteinExistence type="predicted"/>
<evidence type="ECO:0000313" key="4">
    <source>
        <dbReference type="EMBL" id="KAG5277024.1"/>
    </source>
</evidence>
<sequence length="129" mass="14531">MTTPRALIIIIFLAASAVHLQASENEKNAEGIVVTGNSKATPSYDEVIPALEFLQQIDEDGQVSPDLPENMKILFKLEIILYCFVLLYGLLHLPFWETLYNRYNSPTEDSKTTDRPKTETSGGEERKNL</sequence>
<dbReference type="Proteomes" id="UP000823561">
    <property type="component" value="Chromosome 8"/>
</dbReference>
<keyword evidence="3" id="KW-0732">Signal</keyword>
<feature type="signal peptide" evidence="3">
    <location>
        <begin position="1"/>
        <end position="22"/>
    </location>
</feature>
<protein>
    <submittedName>
        <fullName evidence="4">Uncharacterized protein</fullName>
    </submittedName>
</protein>
<evidence type="ECO:0000256" key="1">
    <source>
        <dbReference type="SAM" id="MobiDB-lite"/>
    </source>
</evidence>
<evidence type="ECO:0000256" key="2">
    <source>
        <dbReference type="SAM" id="Phobius"/>
    </source>
</evidence>
<evidence type="ECO:0000256" key="3">
    <source>
        <dbReference type="SAM" id="SignalP"/>
    </source>
</evidence>
<keyword evidence="2" id="KW-0472">Membrane</keyword>
<keyword evidence="2" id="KW-1133">Transmembrane helix</keyword>
<reference evidence="4" key="1">
    <citation type="submission" date="2020-10" db="EMBL/GenBank/DDBJ databases">
        <title>Chromosome-scale genome assembly of the Allis shad, Alosa alosa.</title>
        <authorList>
            <person name="Margot Z."/>
            <person name="Christophe K."/>
            <person name="Cabau C."/>
            <person name="Louis A."/>
            <person name="Berthelot C."/>
            <person name="Parey E."/>
            <person name="Roest Crollius H."/>
            <person name="Montfort J."/>
            <person name="Robinson-Rechavi M."/>
            <person name="Bucao C."/>
            <person name="Bouchez O."/>
            <person name="Gislard M."/>
            <person name="Lluch J."/>
            <person name="Milhes M."/>
            <person name="Lampietro C."/>
            <person name="Lopez Roques C."/>
            <person name="Donnadieu C."/>
            <person name="Braasch I."/>
            <person name="Desvignes T."/>
            <person name="Postlethwait J."/>
            <person name="Bobe J."/>
            <person name="Guiguen Y."/>
        </authorList>
    </citation>
    <scope>NUCLEOTIDE SEQUENCE</scope>
    <source>
        <strain evidence="4">M-15738</strain>
        <tissue evidence="4">Blood</tissue>
    </source>
</reference>
<accession>A0AAV6GPF7</accession>
<name>A0AAV6GPF7_9TELE</name>
<feature type="compositionally biased region" description="Basic and acidic residues" evidence="1">
    <location>
        <begin position="108"/>
        <end position="129"/>
    </location>
</feature>
<dbReference type="EMBL" id="JADWDJ010000008">
    <property type="protein sequence ID" value="KAG5277024.1"/>
    <property type="molecule type" value="Genomic_DNA"/>
</dbReference>
<keyword evidence="2" id="KW-0812">Transmembrane</keyword>
<feature type="chain" id="PRO_5043921776" evidence="3">
    <location>
        <begin position="23"/>
        <end position="129"/>
    </location>
</feature>
<dbReference type="AlphaFoldDB" id="A0AAV6GPF7"/>
<feature type="transmembrane region" description="Helical" evidence="2">
    <location>
        <begin position="73"/>
        <end position="93"/>
    </location>
</feature>
<keyword evidence="5" id="KW-1185">Reference proteome</keyword>
<organism evidence="4 5">
    <name type="scientific">Alosa alosa</name>
    <name type="common">allis shad</name>
    <dbReference type="NCBI Taxonomy" id="278164"/>
    <lineage>
        <taxon>Eukaryota</taxon>
        <taxon>Metazoa</taxon>
        <taxon>Chordata</taxon>
        <taxon>Craniata</taxon>
        <taxon>Vertebrata</taxon>
        <taxon>Euteleostomi</taxon>
        <taxon>Actinopterygii</taxon>
        <taxon>Neopterygii</taxon>
        <taxon>Teleostei</taxon>
        <taxon>Clupei</taxon>
        <taxon>Clupeiformes</taxon>
        <taxon>Clupeoidei</taxon>
        <taxon>Clupeidae</taxon>
        <taxon>Alosa</taxon>
    </lineage>
</organism>
<evidence type="ECO:0000313" key="5">
    <source>
        <dbReference type="Proteomes" id="UP000823561"/>
    </source>
</evidence>
<gene>
    <name evidence="4" type="ORF">AALO_G00112630</name>
</gene>
<comment type="caution">
    <text evidence="4">The sequence shown here is derived from an EMBL/GenBank/DDBJ whole genome shotgun (WGS) entry which is preliminary data.</text>
</comment>